<dbReference type="EMBL" id="JACRSZ010000001">
    <property type="protein sequence ID" value="MBC8571550.1"/>
    <property type="molecule type" value="Genomic_DNA"/>
</dbReference>
<name>A0ABR7N574_9FIRM</name>
<gene>
    <name evidence="2" type="ORF">H8716_00400</name>
</gene>
<dbReference type="RefSeq" id="WP_249306395.1">
    <property type="nucleotide sequence ID" value="NZ_JACRSZ010000001.1"/>
</dbReference>
<dbReference type="InterPro" id="IPR050229">
    <property type="entry name" value="GlpE_sulfurtransferase"/>
</dbReference>
<evidence type="ECO:0000313" key="2">
    <source>
        <dbReference type="EMBL" id="MBC8571550.1"/>
    </source>
</evidence>
<comment type="caution">
    <text evidence="2">The sequence shown here is derived from an EMBL/GenBank/DDBJ whole genome shotgun (WGS) entry which is preliminary data.</text>
</comment>
<keyword evidence="3" id="KW-1185">Reference proteome</keyword>
<dbReference type="InterPro" id="IPR036873">
    <property type="entry name" value="Rhodanese-like_dom_sf"/>
</dbReference>
<organism evidence="2 3">
    <name type="scientific">Jingyaoa shaoxingensis</name>
    <dbReference type="NCBI Taxonomy" id="2763671"/>
    <lineage>
        <taxon>Bacteria</taxon>
        <taxon>Bacillati</taxon>
        <taxon>Bacillota</taxon>
        <taxon>Clostridia</taxon>
        <taxon>Lachnospirales</taxon>
        <taxon>Lachnospiraceae</taxon>
        <taxon>Jingyaoa</taxon>
    </lineage>
</organism>
<reference evidence="2 3" key="1">
    <citation type="submission" date="2020-08" db="EMBL/GenBank/DDBJ databases">
        <title>Genome public.</title>
        <authorList>
            <person name="Liu C."/>
            <person name="Sun Q."/>
        </authorList>
    </citation>
    <scope>NUCLEOTIDE SEQUENCE [LARGE SCALE GENOMIC DNA]</scope>
    <source>
        <strain evidence="2 3">NSJ-46</strain>
    </source>
</reference>
<dbReference type="Pfam" id="PF00581">
    <property type="entry name" value="Rhodanese"/>
    <property type="match status" value="1"/>
</dbReference>
<feature type="domain" description="Rhodanese" evidence="1">
    <location>
        <begin position="16"/>
        <end position="104"/>
    </location>
</feature>
<dbReference type="SUPFAM" id="SSF52821">
    <property type="entry name" value="Rhodanese/Cell cycle control phosphatase"/>
    <property type="match status" value="1"/>
</dbReference>
<proteinExistence type="predicted"/>
<dbReference type="PANTHER" id="PTHR43031">
    <property type="entry name" value="FAD-DEPENDENT OXIDOREDUCTASE"/>
    <property type="match status" value="1"/>
</dbReference>
<dbReference type="PROSITE" id="PS50206">
    <property type="entry name" value="RHODANESE_3"/>
    <property type="match status" value="1"/>
</dbReference>
<protein>
    <submittedName>
        <fullName evidence="2">Rhodanese-like domain-containing protein</fullName>
    </submittedName>
</protein>
<accession>A0ABR7N574</accession>
<evidence type="ECO:0000259" key="1">
    <source>
        <dbReference type="PROSITE" id="PS50206"/>
    </source>
</evidence>
<dbReference type="Proteomes" id="UP000657421">
    <property type="component" value="Unassembled WGS sequence"/>
</dbReference>
<dbReference type="SMART" id="SM00450">
    <property type="entry name" value="RHOD"/>
    <property type="match status" value="1"/>
</dbReference>
<evidence type="ECO:0000313" key="3">
    <source>
        <dbReference type="Proteomes" id="UP000657421"/>
    </source>
</evidence>
<dbReference type="CDD" id="cd00158">
    <property type="entry name" value="RHOD"/>
    <property type="match status" value="1"/>
</dbReference>
<dbReference type="Gene3D" id="3.40.250.10">
    <property type="entry name" value="Rhodanese-like domain"/>
    <property type="match status" value="1"/>
</dbReference>
<sequence length="107" mass="12284">MNFAMIAPGEIERFVQDEESVIIDLRDRKEFAARHIVGAVNIPYREWKEYERSREFAIVTAKKKLVLYCERGPTSFAVAKELAEKGIRVNAMAGGIHAYRGKMTETY</sequence>
<dbReference type="InterPro" id="IPR001763">
    <property type="entry name" value="Rhodanese-like_dom"/>
</dbReference>
<dbReference type="PANTHER" id="PTHR43031:SF7">
    <property type="entry name" value="NITRIC OXIDE REDUCTASE FLRD-NAD(+) REDUCTASE"/>
    <property type="match status" value="1"/>
</dbReference>